<evidence type="ECO:0000256" key="1">
    <source>
        <dbReference type="SAM" id="MobiDB-lite"/>
    </source>
</evidence>
<name>A0ABQ4YZF1_9ASTR</name>
<dbReference type="EMBL" id="BQNB010010792">
    <property type="protein sequence ID" value="GJS82028.1"/>
    <property type="molecule type" value="Genomic_DNA"/>
</dbReference>
<feature type="compositionally biased region" description="Acidic residues" evidence="1">
    <location>
        <begin position="333"/>
        <end position="342"/>
    </location>
</feature>
<gene>
    <name evidence="2" type="ORF">Tco_0748569</name>
</gene>
<evidence type="ECO:0008006" key="4">
    <source>
        <dbReference type="Google" id="ProtNLM"/>
    </source>
</evidence>
<feature type="region of interest" description="Disordered" evidence="1">
    <location>
        <begin position="258"/>
        <end position="342"/>
    </location>
</feature>
<evidence type="ECO:0000313" key="3">
    <source>
        <dbReference type="Proteomes" id="UP001151760"/>
    </source>
</evidence>
<proteinExistence type="predicted"/>
<feature type="compositionally biased region" description="Polar residues" evidence="1">
    <location>
        <begin position="272"/>
        <end position="285"/>
    </location>
</feature>
<organism evidence="2 3">
    <name type="scientific">Tanacetum coccineum</name>
    <dbReference type="NCBI Taxonomy" id="301880"/>
    <lineage>
        <taxon>Eukaryota</taxon>
        <taxon>Viridiplantae</taxon>
        <taxon>Streptophyta</taxon>
        <taxon>Embryophyta</taxon>
        <taxon>Tracheophyta</taxon>
        <taxon>Spermatophyta</taxon>
        <taxon>Magnoliopsida</taxon>
        <taxon>eudicotyledons</taxon>
        <taxon>Gunneridae</taxon>
        <taxon>Pentapetalae</taxon>
        <taxon>asterids</taxon>
        <taxon>campanulids</taxon>
        <taxon>Asterales</taxon>
        <taxon>Asteraceae</taxon>
        <taxon>Asteroideae</taxon>
        <taxon>Anthemideae</taxon>
        <taxon>Anthemidinae</taxon>
        <taxon>Tanacetum</taxon>
    </lineage>
</organism>
<feature type="compositionally biased region" description="Basic and acidic residues" evidence="1">
    <location>
        <begin position="486"/>
        <end position="496"/>
    </location>
</feature>
<accession>A0ABQ4YZF1</accession>
<keyword evidence="3" id="KW-1185">Reference proteome</keyword>
<feature type="compositionally biased region" description="Acidic residues" evidence="1">
    <location>
        <begin position="565"/>
        <end position="585"/>
    </location>
</feature>
<evidence type="ECO:0000313" key="2">
    <source>
        <dbReference type="EMBL" id="GJS82028.1"/>
    </source>
</evidence>
<reference evidence="2" key="1">
    <citation type="journal article" date="2022" name="Int. J. Mol. Sci.">
        <title>Draft Genome of Tanacetum Coccineum: Genomic Comparison of Closely Related Tanacetum-Family Plants.</title>
        <authorList>
            <person name="Yamashiro T."/>
            <person name="Shiraishi A."/>
            <person name="Nakayama K."/>
            <person name="Satake H."/>
        </authorList>
    </citation>
    <scope>NUCLEOTIDE SEQUENCE</scope>
</reference>
<feature type="compositionally biased region" description="Basic and acidic residues" evidence="1">
    <location>
        <begin position="318"/>
        <end position="332"/>
    </location>
</feature>
<reference evidence="2" key="2">
    <citation type="submission" date="2022-01" db="EMBL/GenBank/DDBJ databases">
        <authorList>
            <person name="Yamashiro T."/>
            <person name="Shiraishi A."/>
            <person name="Satake H."/>
            <person name="Nakayama K."/>
        </authorList>
    </citation>
    <scope>NUCLEOTIDE SEQUENCE</scope>
</reference>
<dbReference type="Proteomes" id="UP001151760">
    <property type="component" value="Unassembled WGS sequence"/>
</dbReference>
<feature type="compositionally biased region" description="Basic residues" evidence="1">
    <location>
        <begin position="175"/>
        <end position="185"/>
    </location>
</feature>
<sequence length="585" mass="66251">METKVPQKEETFQVVIDPIKNSSCFKAFTISADVPKIFMQQLRYSIKKVQGTDSYEFILANKKCVVNADVFRTILDIYPRVEGANFIDVPDDDTTLAFLIKLRYKGPLLITGRRRDQDEKICHFPDSPRLKLVRIGEDYQKYGLPIPKTMLTEAIKQYESYQMFIKYSTGQIPPKKSRGKGSQRKKTTDDSQETIDISGESIPEPEQLSERLLELGKSISKTKAEEAEAEATRQVHATHARIVTESVLEPTKRIKLSKVTSNPPKKLKGVPNESTIVSATSSKGTGTKPGVPDEENDITKENVILEWGSEQESEYSEEDKLNDKEKDDKEGVVNDEDGETKSDEDDIYKYKIRVRKDEDKEMLNAEVENYDKGDEEVTVLSKGLDLKNFKYLIKDTTNSRDQPTMEVRSVISSTYIQSLSMAVSSEKQRFENLLFKSIEKEALKEYDQKSALYQTMHANKSFNRNPANHRLYHVLMEALIEDENTMDKGVDDTVQDHKRKHDDDEDDDDEDPPAGPNQGKKTKRRRTKESESSKKPSTAKETPKGKAPSKGSKTGKSALAKEPVEEPVAEVVLDDAGDDVVHDDD</sequence>
<feature type="compositionally biased region" description="Acidic residues" evidence="1">
    <location>
        <begin position="503"/>
        <end position="512"/>
    </location>
</feature>
<feature type="region of interest" description="Disordered" evidence="1">
    <location>
        <begin position="172"/>
        <end position="207"/>
    </location>
</feature>
<comment type="caution">
    <text evidence="2">The sequence shown here is derived from an EMBL/GenBank/DDBJ whole genome shotgun (WGS) entry which is preliminary data.</text>
</comment>
<protein>
    <recommendedName>
        <fullName evidence="4">BTB domain-containing protein</fullName>
    </recommendedName>
</protein>
<feature type="region of interest" description="Disordered" evidence="1">
    <location>
        <begin position="486"/>
        <end position="585"/>
    </location>
</feature>